<evidence type="ECO:0000313" key="2">
    <source>
        <dbReference type="Proteomes" id="UP000807025"/>
    </source>
</evidence>
<proteinExistence type="predicted"/>
<dbReference type="Proteomes" id="UP000807025">
    <property type="component" value="Unassembled WGS sequence"/>
</dbReference>
<gene>
    <name evidence="1" type="ORF">BDN71DRAFT_1511863</name>
</gene>
<protein>
    <submittedName>
        <fullName evidence="1">Uncharacterized protein</fullName>
    </submittedName>
</protein>
<evidence type="ECO:0000313" key="1">
    <source>
        <dbReference type="EMBL" id="KAF9489710.1"/>
    </source>
</evidence>
<accession>A0A9P5ZLW0</accession>
<keyword evidence="2" id="KW-1185">Reference proteome</keyword>
<organism evidence="1 2">
    <name type="scientific">Pleurotus eryngii</name>
    <name type="common">Boletus of the steppes</name>
    <dbReference type="NCBI Taxonomy" id="5323"/>
    <lineage>
        <taxon>Eukaryota</taxon>
        <taxon>Fungi</taxon>
        <taxon>Dikarya</taxon>
        <taxon>Basidiomycota</taxon>
        <taxon>Agaricomycotina</taxon>
        <taxon>Agaricomycetes</taxon>
        <taxon>Agaricomycetidae</taxon>
        <taxon>Agaricales</taxon>
        <taxon>Pleurotineae</taxon>
        <taxon>Pleurotaceae</taxon>
        <taxon>Pleurotus</taxon>
    </lineage>
</organism>
<name>A0A9P5ZLW0_PLEER</name>
<sequence>MSLGSYTDDEADNLHPFNMLEMQANISNIPSSPKVGCMGSPIEELDDAYLEYSDDSNRNDNIPDDVQAYPQTSHTPGFQLHYQHVHFEHIPDAKFANDVL</sequence>
<reference evidence="1" key="1">
    <citation type="submission" date="2020-11" db="EMBL/GenBank/DDBJ databases">
        <authorList>
            <consortium name="DOE Joint Genome Institute"/>
            <person name="Ahrendt S."/>
            <person name="Riley R."/>
            <person name="Andreopoulos W."/>
            <person name="Labutti K."/>
            <person name="Pangilinan J."/>
            <person name="Ruiz-Duenas F.J."/>
            <person name="Barrasa J.M."/>
            <person name="Sanchez-Garcia M."/>
            <person name="Camarero S."/>
            <person name="Miyauchi S."/>
            <person name="Serrano A."/>
            <person name="Linde D."/>
            <person name="Babiker R."/>
            <person name="Drula E."/>
            <person name="Ayuso-Fernandez I."/>
            <person name="Pacheco R."/>
            <person name="Padilla G."/>
            <person name="Ferreira P."/>
            <person name="Barriuso J."/>
            <person name="Kellner H."/>
            <person name="Castanera R."/>
            <person name="Alfaro M."/>
            <person name="Ramirez L."/>
            <person name="Pisabarro A.G."/>
            <person name="Kuo A."/>
            <person name="Tritt A."/>
            <person name="Lipzen A."/>
            <person name="He G."/>
            <person name="Yan M."/>
            <person name="Ng V."/>
            <person name="Cullen D."/>
            <person name="Martin F."/>
            <person name="Rosso M.-N."/>
            <person name="Henrissat B."/>
            <person name="Hibbett D."/>
            <person name="Martinez A.T."/>
            <person name="Grigoriev I.V."/>
        </authorList>
    </citation>
    <scope>NUCLEOTIDE SEQUENCE</scope>
    <source>
        <strain evidence="1">ATCC 90797</strain>
    </source>
</reference>
<dbReference type="EMBL" id="MU154662">
    <property type="protein sequence ID" value="KAF9489710.1"/>
    <property type="molecule type" value="Genomic_DNA"/>
</dbReference>
<comment type="caution">
    <text evidence="1">The sequence shown here is derived from an EMBL/GenBank/DDBJ whole genome shotgun (WGS) entry which is preliminary data.</text>
</comment>
<dbReference type="AlphaFoldDB" id="A0A9P5ZLW0"/>